<dbReference type="PANTHER" id="PTHR15314:SF1">
    <property type="entry name" value="RIBONUCLEASE P PROTEIN SUBUNIT P20"/>
    <property type="match status" value="1"/>
</dbReference>
<dbReference type="GeneID" id="108619106"/>
<gene>
    <name evidence="6" type="primary">LOC108619106</name>
</gene>
<proteinExistence type="predicted"/>
<dbReference type="Proteomes" id="UP000694904">
    <property type="component" value="Chromosome X"/>
</dbReference>
<protein>
    <submittedName>
        <fullName evidence="6">Ribonuclease P protein subunit p20</fullName>
    </submittedName>
</protein>
<dbReference type="Gene3D" id="3.30.110.20">
    <property type="entry name" value="Alba-like domain"/>
    <property type="match status" value="1"/>
</dbReference>
<comment type="subcellular location">
    <subcellularLocation>
        <location evidence="1">Nucleus</location>
        <location evidence="1">Nucleolus</location>
    </subcellularLocation>
</comment>
<dbReference type="InterPro" id="IPR036882">
    <property type="entry name" value="Alba-like_dom_sf"/>
</dbReference>
<accession>A0ABM1PUN7</accession>
<evidence type="ECO:0000256" key="3">
    <source>
        <dbReference type="ARBA" id="ARBA00023242"/>
    </source>
</evidence>
<feature type="compositionally biased region" description="Basic and acidic residues" evidence="4">
    <location>
        <begin position="1"/>
        <end position="10"/>
    </location>
</feature>
<organism evidence="5 6">
    <name type="scientific">Drosophila arizonae</name>
    <name type="common">Fruit fly</name>
    <dbReference type="NCBI Taxonomy" id="7263"/>
    <lineage>
        <taxon>Eukaryota</taxon>
        <taxon>Metazoa</taxon>
        <taxon>Ecdysozoa</taxon>
        <taxon>Arthropoda</taxon>
        <taxon>Hexapoda</taxon>
        <taxon>Insecta</taxon>
        <taxon>Pterygota</taxon>
        <taxon>Neoptera</taxon>
        <taxon>Endopterygota</taxon>
        <taxon>Diptera</taxon>
        <taxon>Brachycera</taxon>
        <taxon>Muscomorpha</taxon>
        <taxon>Ephydroidea</taxon>
        <taxon>Drosophilidae</taxon>
        <taxon>Drosophila</taxon>
    </lineage>
</organism>
<evidence type="ECO:0000256" key="1">
    <source>
        <dbReference type="ARBA" id="ARBA00004604"/>
    </source>
</evidence>
<reference evidence="5" key="1">
    <citation type="journal article" date="1997" name="Nucleic Acids Res.">
        <title>tRNAscan-SE: a program for improved detection of transfer RNA genes in genomic sequence.</title>
        <authorList>
            <person name="Lowe T.M."/>
            <person name="Eddy S.R."/>
        </authorList>
    </citation>
    <scope>NUCLEOTIDE SEQUENCE [LARGE SCALE GENOMIC DNA]</scope>
</reference>
<name>A0ABM1PUN7_DROAR</name>
<feature type="region of interest" description="Disordered" evidence="4">
    <location>
        <begin position="1"/>
        <end position="36"/>
    </location>
</feature>
<evidence type="ECO:0000313" key="6">
    <source>
        <dbReference type="RefSeq" id="XP_017870923.1"/>
    </source>
</evidence>
<reference evidence="5" key="2">
    <citation type="journal article" date="2016" name="G3 (Bethesda)">
        <title>Genome Evolution in Three Species of Cactophilic Drosophila.</title>
        <authorList>
            <person name="Sanchez-Flores A."/>
            <person name="Penazola F."/>
            <person name="Carpinteyro-Ponce J."/>
            <person name="Nazario-Yepiz N."/>
            <person name="Abreu-Goodger C."/>
            <person name="Machado C.A."/>
            <person name="Markow T.A."/>
        </authorList>
    </citation>
    <scope>NUCLEOTIDE SEQUENCE [LARGE SCALE GENOMIC DNA]</scope>
</reference>
<evidence type="ECO:0000313" key="5">
    <source>
        <dbReference type="Proteomes" id="UP000694904"/>
    </source>
</evidence>
<keyword evidence="3" id="KW-0539">Nucleus</keyword>
<keyword evidence="5" id="KW-1185">Reference proteome</keyword>
<reference evidence="6" key="3">
    <citation type="submission" date="2025-08" db="UniProtKB">
        <authorList>
            <consortium name="RefSeq"/>
        </authorList>
    </citation>
    <scope>IDENTIFICATION</scope>
    <source>
        <tissue evidence="6">Whole organism</tissue>
    </source>
</reference>
<evidence type="ECO:0000256" key="2">
    <source>
        <dbReference type="ARBA" id="ARBA00022694"/>
    </source>
</evidence>
<sequence>MDCHPSERGAKPKSNRNKQQSQRIVRKLPPRATNDKRNNIYITSKSDFKAQQKRCEDLLNAGTKEIYLHCMGYSITRGLNLALRLIDNSDGALSYAINTSTIKLVDELHPLCDEDDITYRQRNNSALHIKIFNNSLFDIVVPKLPAQTSCTEVNIKKPQKKQK</sequence>
<dbReference type="RefSeq" id="XP_017870923.1">
    <property type="nucleotide sequence ID" value="XM_018015434.1"/>
</dbReference>
<dbReference type="Pfam" id="PF12328">
    <property type="entry name" value="Rpp20"/>
    <property type="match status" value="1"/>
</dbReference>
<dbReference type="InterPro" id="IPR014612">
    <property type="entry name" value="Pop7/Rpp20"/>
</dbReference>
<evidence type="ECO:0000256" key="4">
    <source>
        <dbReference type="SAM" id="MobiDB-lite"/>
    </source>
</evidence>
<dbReference type="SUPFAM" id="SSF82704">
    <property type="entry name" value="AlbA-like"/>
    <property type="match status" value="1"/>
</dbReference>
<dbReference type="PANTHER" id="PTHR15314">
    <property type="entry name" value="RIBONUCLEASE P PROTEIN SUBUNIT P20"/>
    <property type="match status" value="1"/>
</dbReference>
<keyword evidence="2" id="KW-0819">tRNA processing</keyword>